<feature type="region of interest" description="Disordered" evidence="1">
    <location>
        <begin position="206"/>
        <end position="250"/>
    </location>
</feature>
<evidence type="ECO:0000256" key="2">
    <source>
        <dbReference type="SAM" id="Phobius"/>
    </source>
</evidence>
<reference evidence="4" key="1">
    <citation type="submission" date="2023-06" db="EMBL/GenBank/DDBJ databases">
        <title>Identification and characterization of horizontal gene transfer across gut microbiota members of farm animals based on homology search.</title>
        <authorList>
            <person name="Zeman M."/>
            <person name="Kubasova T."/>
            <person name="Jahodarova E."/>
            <person name="Nykrynova M."/>
            <person name="Rychlik I."/>
        </authorList>
    </citation>
    <scope>NUCLEOTIDE SEQUENCE [LARGE SCALE GENOMIC DNA]</scope>
    <source>
        <strain evidence="4">154_Feed</strain>
    </source>
</reference>
<evidence type="ECO:0000313" key="4">
    <source>
        <dbReference type="Proteomes" id="UP001529421"/>
    </source>
</evidence>
<evidence type="ECO:0000313" key="3">
    <source>
        <dbReference type="EMBL" id="MDM8274234.1"/>
    </source>
</evidence>
<sequence length="250" mass="26637">MRKRSDIHTFEDEAFIKRISIMSAWAFLAGVLATLLLAAALAACAPQRFDAWLTGLFADDGEGFVGFLKWFGWTAVAVVLSLVVHELVHGALFKVFAPRGARVTFGANWEKGMLYASAEGIVYSRGHYMAVALAPTFLVTSLVVAAGFACGCPVAGAFAATLHLSGCTGDWGYVREMLRDPGIRWCEDTSWGVCFYGEGGAEDAARKGDAGLHGGAEELDDGCAPTPAKGREDASQAPAPDEHMESEVRP</sequence>
<protein>
    <submittedName>
        <fullName evidence="3">DUF3267 domain-containing protein</fullName>
    </submittedName>
</protein>
<dbReference type="EMBL" id="JAUDDZ010000002">
    <property type="protein sequence ID" value="MDM8274234.1"/>
    <property type="molecule type" value="Genomic_DNA"/>
</dbReference>
<dbReference type="RefSeq" id="WP_289544080.1">
    <property type="nucleotide sequence ID" value="NZ_JAUDDZ010000002.1"/>
</dbReference>
<gene>
    <name evidence="3" type="ORF">QUW28_01795</name>
</gene>
<reference evidence="3 4" key="2">
    <citation type="submission" date="2023-06" db="EMBL/GenBank/DDBJ databases">
        <authorList>
            <person name="Zeman M."/>
            <person name="Kubasova T."/>
            <person name="Jahodarova E."/>
            <person name="Nykrynova M."/>
            <person name="Rychlik I."/>
        </authorList>
    </citation>
    <scope>NUCLEOTIDE SEQUENCE [LARGE SCALE GENOMIC DNA]</scope>
    <source>
        <strain evidence="3 4">154_Feed</strain>
    </source>
</reference>
<feature type="transmembrane region" description="Helical" evidence="2">
    <location>
        <begin position="70"/>
        <end position="92"/>
    </location>
</feature>
<dbReference type="Pfam" id="PF11667">
    <property type="entry name" value="DUF3267"/>
    <property type="match status" value="1"/>
</dbReference>
<organism evidence="3 4">
    <name type="scientific">Enorma phocaeensis</name>
    <dbReference type="NCBI Taxonomy" id="1871019"/>
    <lineage>
        <taxon>Bacteria</taxon>
        <taxon>Bacillati</taxon>
        <taxon>Actinomycetota</taxon>
        <taxon>Coriobacteriia</taxon>
        <taxon>Coriobacteriales</taxon>
        <taxon>Coriobacteriaceae</taxon>
        <taxon>Enorma</taxon>
    </lineage>
</organism>
<name>A0ABT7V771_9ACTN</name>
<keyword evidence="4" id="KW-1185">Reference proteome</keyword>
<evidence type="ECO:0000256" key="1">
    <source>
        <dbReference type="SAM" id="MobiDB-lite"/>
    </source>
</evidence>
<feature type="compositionally biased region" description="Basic and acidic residues" evidence="1">
    <location>
        <begin position="229"/>
        <end position="250"/>
    </location>
</feature>
<dbReference type="Proteomes" id="UP001529421">
    <property type="component" value="Unassembled WGS sequence"/>
</dbReference>
<comment type="caution">
    <text evidence="3">The sequence shown here is derived from an EMBL/GenBank/DDBJ whole genome shotgun (WGS) entry which is preliminary data.</text>
</comment>
<proteinExistence type="predicted"/>
<feature type="transmembrane region" description="Helical" evidence="2">
    <location>
        <begin position="128"/>
        <end position="149"/>
    </location>
</feature>
<keyword evidence="2" id="KW-0472">Membrane</keyword>
<accession>A0ABT7V771</accession>
<keyword evidence="2" id="KW-1133">Transmembrane helix</keyword>
<dbReference type="InterPro" id="IPR021683">
    <property type="entry name" value="DUF3267"/>
</dbReference>
<keyword evidence="2" id="KW-0812">Transmembrane</keyword>